<evidence type="ECO:0000259" key="1">
    <source>
        <dbReference type="Pfam" id="PF24626"/>
    </source>
</evidence>
<evidence type="ECO:0000313" key="3">
    <source>
        <dbReference type="Proteomes" id="UP000004994"/>
    </source>
</evidence>
<dbReference type="Gene3D" id="3.30.70.270">
    <property type="match status" value="1"/>
</dbReference>
<proteinExistence type="predicted"/>
<dbReference type="InterPro" id="IPR043502">
    <property type="entry name" value="DNA/RNA_pol_sf"/>
</dbReference>
<dbReference type="AlphaFoldDB" id="A0A3Q7HLR3"/>
<dbReference type="Proteomes" id="UP000004994">
    <property type="component" value="Chromosome 8"/>
</dbReference>
<sequence length="307" mass="35441">MHFRLTNAPSTFQGAMNDLFIPDPQTHQQHLQTALNLLSVNFFFPNPKKCLVNTKLECLVPKNLKELRGFLGLNGYYRHFVKYYGIIACPLKELTKKDAFIWHAKVEQIRDQLSYDLSIHPDFSLSANHIYYKSWLVIPDYLKLKAKILADSHDSPTGGKRGYSKTLKRKHKYETLAPAGLLQPLPIPNRVWEDTSLDFIVGLPPSKSFDTILVVEYSFNTGYHSSTNMTPFQIVYGRGPTLLHPFVHEETKIVELEQQLMEREQMLQKSLAKRINEKLSPRHFGPYKIIRRVGPVSYELKLPETSK</sequence>
<dbReference type="Pfam" id="PF24626">
    <property type="entry name" value="SH3_Tf2-1"/>
    <property type="match status" value="1"/>
</dbReference>
<dbReference type="InterPro" id="IPR043128">
    <property type="entry name" value="Rev_trsase/Diguanyl_cyclase"/>
</dbReference>
<dbReference type="EnsemblPlants" id="Solyc08g014377.1.1">
    <property type="protein sequence ID" value="Solyc08g014377.1.1"/>
    <property type="gene ID" value="Solyc08g014377.1"/>
</dbReference>
<dbReference type="InterPro" id="IPR056924">
    <property type="entry name" value="SH3_Tf2-1"/>
</dbReference>
<reference evidence="2" key="2">
    <citation type="submission" date="2019-01" db="UniProtKB">
        <authorList>
            <consortium name="EnsemblPlants"/>
        </authorList>
    </citation>
    <scope>IDENTIFICATION</scope>
    <source>
        <strain evidence="2">cv. Heinz 1706</strain>
    </source>
</reference>
<dbReference type="STRING" id="4081.A0A3Q7HLR3"/>
<accession>A0A3Q7HLR3</accession>
<protein>
    <recommendedName>
        <fullName evidence="1">Tf2-1-like SH3-like domain-containing protein</fullName>
    </recommendedName>
</protein>
<keyword evidence="3" id="KW-1185">Reference proteome</keyword>
<feature type="domain" description="Tf2-1-like SH3-like" evidence="1">
    <location>
        <begin position="268"/>
        <end position="306"/>
    </location>
</feature>
<organism evidence="2">
    <name type="scientific">Solanum lycopersicum</name>
    <name type="common">Tomato</name>
    <name type="synonym">Lycopersicon esculentum</name>
    <dbReference type="NCBI Taxonomy" id="4081"/>
    <lineage>
        <taxon>Eukaryota</taxon>
        <taxon>Viridiplantae</taxon>
        <taxon>Streptophyta</taxon>
        <taxon>Embryophyta</taxon>
        <taxon>Tracheophyta</taxon>
        <taxon>Spermatophyta</taxon>
        <taxon>Magnoliopsida</taxon>
        <taxon>eudicotyledons</taxon>
        <taxon>Gunneridae</taxon>
        <taxon>Pentapetalae</taxon>
        <taxon>asterids</taxon>
        <taxon>lamiids</taxon>
        <taxon>Solanales</taxon>
        <taxon>Solanaceae</taxon>
        <taxon>Solanoideae</taxon>
        <taxon>Solaneae</taxon>
        <taxon>Solanum</taxon>
        <taxon>Solanum subgen. Lycopersicon</taxon>
    </lineage>
</organism>
<dbReference type="PANTHER" id="PTHR45835:SF99">
    <property type="entry name" value="CHROMO DOMAIN-CONTAINING PROTEIN-RELATED"/>
    <property type="match status" value="1"/>
</dbReference>
<dbReference type="Gramene" id="Solyc08g014377.1.1">
    <property type="protein sequence ID" value="Solyc08g014377.1.1"/>
    <property type="gene ID" value="Solyc08g014377.1"/>
</dbReference>
<dbReference type="PANTHER" id="PTHR45835">
    <property type="entry name" value="YALI0A06105P"/>
    <property type="match status" value="1"/>
</dbReference>
<name>A0A3Q7HLR3_SOLLC</name>
<evidence type="ECO:0000313" key="2">
    <source>
        <dbReference type="EnsemblPlants" id="Solyc08g014377.1.1"/>
    </source>
</evidence>
<reference evidence="2" key="1">
    <citation type="journal article" date="2012" name="Nature">
        <title>The tomato genome sequence provides insights into fleshy fruit evolution.</title>
        <authorList>
            <consortium name="Tomato Genome Consortium"/>
        </authorList>
    </citation>
    <scope>NUCLEOTIDE SEQUENCE [LARGE SCALE GENOMIC DNA]</scope>
    <source>
        <strain evidence="2">cv. Heinz 1706</strain>
    </source>
</reference>
<dbReference type="SUPFAM" id="SSF56672">
    <property type="entry name" value="DNA/RNA polymerases"/>
    <property type="match status" value="1"/>
</dbReference>
<dbReference type="InParanoid" id="A0A3Q7HLR3"/>